<dbReference type="Proteomes" id="UP001055072">
    <property type="component" value="Unassembled WGS sequence"/>
</dbReference>
<organism evidence="1 2">
    <name type="scientific">Irpex rosettiformis</name>
    <dbReference type="NCBI Taxonomy" id="378272"/>
    <lineage>
        <taxon>Eukaryota</taxon>
        <taxon>Fungi</taxon>
        <taxon>Dikarya</taxon>
        <taxon>Basidiomycota</taxon>
        <taxon>Agaricomycotina</taxon>
        <taxon>Agaricomycetes</taxon>
        <taxon>Polyporales</taxon>
        <taxon>Irpicaceae</taxon>
        <taxon>Irpex</taxon>
    </lineage>
</organism>
<reference evidence="1" key="1">
    <citation type="journal article" date="2021" name="Environ. Microbiol.">
        <title>Gene family expansions and transcriptome signatures uncover fungal adaptations to wood decay.</title>
        <authorList>
            <person name="Hage H."/>
            <person name="Miyauchi S."/>
            <person name="Viragh M."/>
            <person name="Drula E."/>
            <person name="Min B."/>
            <person name="Chaduli D."/>
            <person name="Navarro D."/>
            <person name="Favel A."/>
            <person name="Norest M."/>
            <person name="Lesage-Meessen L."/>
            <person name="Balint B."/>
            <person name="Merenyi Z."/>
            <person name="de Eugenio L."/>
            <person name="Morin E."/>
            <person name="Martinez A.T."/>
            <person name="Baldrian P."/>
            <person name="Stursova M."/>
            <person name="Martinez M.J."/>
            <person name="Novotny C."/>
            <person name="Magnuson J.K."/>
            <person name="Spatafora J.W."/>
            <person name="Maurice S."/>
            <person name="Pangilinan J."/>
            <person name="Andreopoulos W."/>
            <person name="LaButti K."/>
            <person name="Hundley H."/>
            <person name="Na H."/>
            <person name="Kuo A."/>
            <person name="Barry K."/>
            <person name="Lipzen A."/>
            <person name="Henrissat B."/>
            <person name="Riley R."/>
            <person name="Ahrendt S."/>
            <person name="Nagy L.G."/>
            <person name="Grigoriev I.V."/>
            <person name="Martin F."/>
            <person name="Rosso M.N."/>
        </authorList>
    </citation>
    <scope>NUCLEOTIDE SEQUENCE</scope>
    <source>
        <strain evidence="1">CBS 384.51</strain>
    </source>
</reference>
<proteinExistence type="predicted"/>
<sequence length="67" mass="7739">RGKGLGESSGVNFLGWFRPPAQDIDDWERLGNPGWNFDNYLERVKRTEGLIEPTKDVAERNYIDVKD</sequence>
<feature type="non-terminal residue" evidence="1">
    <location>
        <position position="1"/>
    </location>
</feature>
<evidence type="ECO:0000313" key="1">
    <source>
        <dbReference type="EMBL" id="KAI0085560.1"/>
    </source>
</evidence>
<comment type="caution">
    <text evidence="1">The sequence shown here is derived from an EMBL/GenBank/DDBJ whole genome shotgun (WGS) entry which is preliminary data.</text>
</comment>
<gene>
    <name evidence="1" type="ORF">BDY19DRAFT_896505</name>
</gene>
<evidence type="ECO:0000313" key="2">
    <source>
        <dbReference type="Proteomes" id="UP001055072"/>
    </source>
</evidence>
<keyword evidence="2" id="KW-1185">Reference proteome</keyword>
<protein>
    <submittedName>
        <fullName evidence="1">Uncharacterized protein</fullName>
    </submittedName>
</protein>
<dbReference type="EMBL" id="MU274930">
    <property type="protein sequence ID" value="KAI0085560.1"/>
    <property type="molecule type" value="Genomic_DNA"/>
</dbReference>
<name>A0ACB8TU91_9APHY</name>
<accession>A0ACB8TU91</accession>